<feature type="transmembrane region" description="Helical" evidence="1">
    <location>
        <begin position="220"/>
        <end position="237"/>
    </location>
</feature>
<feature type="domain" description="Acyltransferase 3" evidence="2">
    <location>
        <begin position="5"/>
        <end position="308"/>
    </location>
</feature>
<evidence type="ECO:0000256" key="1">
    <source>
        <dbReference type="SAM" id="Phobius"/>
    </source>
</evidence>
<dbReference type="Pfam" id="PF01757">
    <property type="entry name" value="Acyl_transf_3"/>
    <property type="match status" value="1"/>
</dbReference>
<feature type="transmembrane region" description="Helical" evidence="1">
    <location>
        <begin position="112"/>
        <end position="134"/>
    </location>
</feature>
<dbReference type="InterPro" id="IPR002656">
    <property type="entry name" value="Acyl_transf_3_dom"/>
</dbReference>
<protein>
    <submittedName>
        <fullName evidence="3">Acyltransferase</fullName>
    </submittedName>
</protein>
<feature type="transmembrane region" description="Helical" evidence="1">
    <location>
        <begin position="305"/>
        <end position="328"/>
    </location>
</feature>
<keyword evidence="1" id="KW-0472">Membrane</keyword>
<keyword evidence="1" id="KW-0812">Transmembrane</keyword>
<organism evidence="3 4">
    <name type="scientific">Pedobacter montanisoli</name>
    <dbReference type="NCBI Taxonomy" id="2923277"/>
    <lineage>
        <taxon>Bacteria</taxon>
        <taxon>Pseudomonadati</taxon>
        <taxon>Bacteroidota</taxon>
        <taxon>Sphingobacteriia</taxon>
        <taxon>Sphingobacteriales</taxon>
        <taxon>Sphingobacteriaceae</taxon>
        <taxon>Pedobacter</taxon>
    </lineage>
</organism>
<dbReference type="GO" id="GO:0016746">
    <property type="term" value="F:acyltransferase activity"/>
    <property type="evidence" value="ECO:0007669"/>
    <property type="project" value="UniProtKB-KW"/>
</dbReference>
<dbReference type="PANTHER" id="PTHR23028:SF53">
    <property type="entry name" value="ACYL_TRANSF_3 DOMAIN-CONTAINING PROTEIN"/>
    <property type="match status" value="1"/>
</dbReference>
<reference evidence="3" key="1">
    <citation type="submission" date="2022-03" db="EMBL/GenBank/DDBJ databases">
        <authorList>
            <person name="Woo C.Y."/>
        </authorList>
    </citation>
    <scope>NUCLEOTIDE SEQUENCE</scope>
    <source>
        <strain evidence="3">CYS-01</strain>
    </source>
</reference>
<gene>
    <name evidence="3" type="ORF">MMF97_06955</name>
</gene>
<dbReference type="Proteomes" id="UP001165460">
    <property type="component" value="Unassembled WGS sequence"/>
</dbReference>
<feature type="transmembrane region" description="Helical" evidence="1">
    <location>
        <begin position="186"/>
        <end position="208"/>
    </location>
</feature>
<sequence length="343" mass="39703">MQRIKFLDGIRGVSILMVVVSHAASTILFPSNLSPIIKFFFDGNLGVRSFFVLSGFLITSILLNEENKKGNINLKNFYLKRTFRILPVYFLYILSIFIIDTTNGAFTVNTNSYIQAITFTTGLWLWGKGSWLLVHSWSLSIEEQFYLIWPLVMIFSKNRKQILILTFLSFPVIRLFAGYFKLLNTYNYSIFLQGDGIVAGCLLAFYYNDEKIQKYLKLKWIPIAFIIIYLIKVPFYFHSLVALTATCNNIIQSVLIAYIIATLLNQPKGFIYNFLNTSILIYIGRISFSLYIWQQLFLVPKGSHPQIAIFPYNIIMSIAIATVSYYLIELTFLRLRNKYIPEV</sequence>
<proteinExistence type="predicted"/>
<keyword evidence="4" id="KW-1185">Reference proteome</keyword>
<dbReference type="PANTHER" id="PTHR23028">
    <property type="entry name" value="ACETYLTRANSFERASE"/>
    <property type="match status" value="1"/>
</dbReference>
<dbReference type="EMBL" id="JALGBH010000001">
    <property type="protein sequence ID" value="MCJ0742442.1"/>
    <property type="molecule type" value="Genomic_DNA"/>
</dbReference>
<feature type="transmembrane region" description="Helical" evidence="1">
    <location>
        <begin position="162"/>
        <end position="180"/>
    </location>
</feature>
<dbReference type="RefSeq" id="WP_243360882.1">
    <property type="nucleotide sequence ID" value="NZ_JALGBH010000001.1"/>
</dbReference>
<feature type="transmembrane region" description="Helical" evidence="1">
    <location>
        <begin position="45"/>
        <end position="64"/>
    </location>
</feature>
<accession>A0ABS9ZVW3</accession>
<feature type="transmembrane region" description="Helical" evidence="1">
    <location>
        <begin position="271"/>
        <end position="293"/>
    </location>
</feature>
<evidence type="ECO:0000313" key="3">
    <source>
        <dbReference type="EMBL" id="MCJ0742442.1"/>
    </source>
</evidence>
<feature type="transmembrane region" description="Helical" evidence="1">
    <location>
        <begin position="85"/>
        <end position="106"/>
    </location>
</feature>
<evidence type="ECO:0000259" key="2">
    <source>
        <dbReference type="Pfam" id="PF01757"/>
    </source>
</evidence>
<dbReference type="InterPro" id="IPR050879">
    <property type="entry name" value="Acyltransferase_3"/>
</dbReference>
<name>A0ABS9ZVW3_9SPHI</name>
<evidence type="ECO:0000313" key="4">
    <source>
        <dbReference type="Proteomes" id="UP001165460"/>
    </source>
</evidence>
<keyword evidence="3" id="KW-0808">Transferase</keyword>
<feature type="transmembrane region" description="Helical" evidence="1">
    <location>
        <begin position="12"/>
        <end position="33"/>
    </location>
</feature>
<comment type="caution">
    <text evidence="3">The sequence shown here is derived from an EMBL/GenBank/DDBJ whole genome shotgun (WGS) entry which is preliminary data.</text>
</comment>
<keyword evidence="1" id="KW-1133">Transmembrane helix</keyword>
<feature type="transmembrane region" description="Helical" evidence="1">
    <location>
        <begin position="243"/>
        <end position="264"/>
    </location>
</feature>
<keyword evidence="3" id="KW-0012">Acyltransferase</keyword>